<evidence type="ECO:0000313" key="3">
    <source>
        <dbReference type="Proteomes" id="UP000541154"/>
    </source>
</evidence>
<sequence length="107" mass="11857">MFGTPNPSALDSLKNFLDRDEHGRDQTVETDQNAGELLAVELAKEGHLSLWACSELDRNTMCKPVRNKPTLGLVRSVLGSILHSDLEENKSSMSSWGHQEGQKASFF</sequence>
<keyword evidence="3" id="KW-1185">Reference proteome</keyword>
<organism evidence="2 3">
    <name type="scientific">Petromyces alliaceus</name>
    <name type="common">Aspergillus alliaceus</name>
    <dbReference type="NCBI Taxonomy" id="209559"/>
    <lineage>
        <taxon>Eukaryota</taxon>
        <taxon>Fungi</taxon>
        <taxon>Dikarya</taxon>
        <taxon>Ascomycota</taxon>
        <taxon>Pezizomycotina</taxon>
        <taxon>Eurotiomycetes</taxon>
        <taxon>Eurotiomycetidae</taxon>
        <taxon>Eurotiales</taxon>
        <taxon>Aspergillaceae</taxon>
        <taxon>Aspergillus</taxon>
        <taxon>Aspergillus subgen. Circumdati</taxon>
    </lineage>
</organism>
<comment type="caution">
    <text evidence="2">The sequence shown here is derived from an EMBL/GenBank/DDBJ whole genome shotgun (WGS) entry which is preliminary data.</text>
</comment>
<dbReference type="Proteomes" id="UP000541154">
    <property type="component" value="Unassembled WGS sequence"/>
</dbReference>
<reference evidence="2 3" key="1">
    <citation type="submission" date="2019-04" db="EMBL/GenBank/DDBJ databases">
        <title>Aspergillus burnettii sp. nov., novel species from soil in southeast Queensland.</title>
        <authorList>
            <person name="Gilchrist C.L.M."/>
            <person name="Pitt J.I."/>
            <person name="Lange L."/>
            <person name="Lacey H.J."/>
            <person name="Vuong D."/>
            <person name="Midgley D.J."/>
            <person name="Greenfield P."/>
            <person name="Bradbury M."/>
            <person name="Lacey E."/>
            <person name="Busk P.K."/>
            <person name="Pilgaard B."/>
            <person name="Chooi Y.H."/>
            <person name="Piggott A.M."/>
        </authorList>
    </citation>
    <scope>NUCLEOTIDE SEQUENCE [LARGE SCALE GENOMIC DNA]</scope>
    <source>
        <strain evidence="2 3">FRR 5400</strain>
    </source>
</reference>
<dbReference type="AlphaFoldDB" id="A0A8H6A0T8"/>
<gene>
    <name evidence="2" type="ORF">ETB97_004988</name>
</gene>
<dbReference type="EMBL" id="SPNV01000227">
    <property type="protein sequence ID" value="KAF5857989.1"/>
    <property type="molecule type" value="Genomic_DNA"/>
</dbReference>
<feature type="region of interest" description="Disordered" evidence="1">
    <location>
        <begin position="88"/>
        <end position="107"/>
    </location>
</feature>
<proteinExistence type="predicted"/>
<protein>
    <submittedName>
        <fullName evidence="2">Uncharacterized protein</fullName>
    </submittedName>
</protein>
<name>A0A8H6A0T8_PETAA</name>
<accession>A0A8H6A0T8</accession>
<evidence type="ECO:0000256" key="1">
    <source>
        <dbReference type="SAM" id="MobiDB-lite"/>
    </source>
</evidence>
<evidence type="ECO:0000313" key="2">
    <source>
        <dbReference type="EMBL" id="KAF5857989.1"/>
    </source>
</evidence>